<keyword evidence="2" id="KW-0012">Acyltransferase</keyword>
<dbReference type="RefSeq" id="WP_094287878.1">
    <property type="nucleotide sequence ID" value="NZ_JAMXHW010000003.1"/>
</dbReference>
<dbReference type="EMBL" id="NOIG01000004">
    <property type="protein sequence ID" value="OYD51606.1"/>
    <property type="molecule type" value="Genomic_DNA"/>
</dbReference>
<dbReference type="Proteomes" id="UP000215441">
    <property type="component" value="Unassembled WGS sequence"/>
</dbReference>
<dbReference type="PANTHER" id="PTHR43877:SF2">
    <property type="entry name" value="AMINOALKYLPHOSPHONATE N-ACETYLTRANSFERASE-RELATED"/>
    <property type="match status" value="1"/>
</dbReference>
<accession>A0A235ERD3</accession>
<dbReference type="OrthoDB" id="9799601at2"/>
<keyword evidence="1 4" id="KW-0808">Transferase</keyword>
<protein>
    <submittedName>
        <fullName evidence="4">GNAT family N-acetyltransferase</fullName>
    </submittedName>
</protein>
<dbReference type="AlphaFoldDB" id="A0A235ERD3"/>
<reference evidence="4 5" key="1">
    <citation type="submission" date="2017-07" db="EMBL/GenBank/DDBJ databases">
        <title>Acidovorax KNDSW TSA 6 genome sequence and assembly.</title>
        <authorList>
            <person name="Mayilraj S."/>
        </authorList>
    </citation>
    <scope>NUCLEOTIDE SEQUENCE [LARGE SCALE GENOMIC DNA]</scope>
    <source>
        <strain evidence="4 5">KNDSW-TSA6</strain>
    </source>
</reference>
<dbReference type="CDD" id="cd04301">
    <property type="entry name" value="NAT_SF"/>
    <property type="match status" value="1"/>
</dbReference>
<dbReference type="InterPro" id="IPR000182">
    <property type="entry name" value="GNAT_dom"/>
</dbReference>
<dbReference type="GO" id="GO:0016747">
    <property type="term" value="F:acyltransferase activity, transferring groups other than amino-acyl groups"/>
    <property type="evidence" value="ECO:0007669"/>
    <property type="project" value="InterPro"/>
</dbReference>
<dbReference type="PROSITE" id="PS51186">
    <property type="entry name" value="GNAT"/>
    <property type="match status" value="1"/>
</dbReference>
<dbReference type="InterPro" id="IPR016181">
    <property type="entry name" value="Acyl_CoA_acyltransferase"/>
</dbReference>
<name>A0A235ERD3_9BURK</name>
<dbReference type="InterPro" id="IPR050832">
    <property type="entry name" value="Bact_Acetyltransf"/>
</dbReference>
<proteinExistence type="predicted"/>
<dbReference type="SUPFAM" id="SSF55729">
    <property type="entry name" value="Acyl-CoA N-acyltransferases (Nat)"/>
    <property type="match status" value="1"/>
</dbReference>
<evidence type="ECO:0000313" key="5">
    <source>
        <dbReference type="Proteomes" id="UP000215441"/>
    </source>
</evidence>
<evidence type="ECO:0000256" key="1">
    <source>
        <dbReference type="ARBA" id="ARBA00022679"/>
    </source>
</evidence>
<evidence type="ECO:0000259" key="3">
    <source>
        <dbReference type="PROSITE" id="PS51186"/>
    </source>
</evidence>
<comment type="caution">
    <text evidence="4">The sequence shown here is derived from an EMBL/GenBank/DDBJ whole genome shotgun (WGS) entry which is preliminary data.</text>
</comment>
<organism evidence="4 5">
    <name type="scientific">Acidovorax kalamii</name>
    <dbReference type="NCBI Taxonomy" id="2004485"/>
    <lineage>
        <taxon>Bacteria</taxon>
        <taxon>Pseudomonadati</taxon>
        <taxon>Pseudomonadota</taxon>
        <taxon>Betaproteobacteria</taxon>
        <taxon>Burkholderiales</taxon>
        <taxon>Comamonadaceae</taxon>
        <taxon>Acidovorax</taxon>
    </lineage>
</organism>
<dbReference type="Gene3D" id="3.40.630.30">
    <property type="match status" value="1"/>
</dbReference>
<dbReference type="PANTHER" id="PTHR43877">
    <property type="entry name" value="AMINOALKYLPHOSPHONATE N-ACETYLTRANSFERASE-RELATED-RELATED"/>
    <property type="match status" value="1"/>
</dbReference>
<gene>
    <name evidence="4" type="ORF">CBY09_07400</name>
</gene>
<evidence type="ECO:0000313" key="4">
    <source>
        <dbReference type="EMBL" id="OYD51606.1"/>
    </source>
</evidence>
<evidence type="ECO:0000256" key="2">
    <source>
        <dbReference type="ARBA" id="ARBA00023315"/>
    </source>
</evidence>
<keyword evidence="5" id="KW-1185">Reference proteome</keyword>
<feature type="domain" description="N-acetyltransferase" evidence="3">
    <location>
        <begin position="40"/>
        <end position="180"/>
    </location>
</feature>
<dbReference type="Pfam" id="PF00583">
    <property type="entry name" value="Acetyltransf_1"/>
    <property type="match status" value="1"/>
</dbReference>
<sequence>MTPAIDSVPRIAVRAVDYANPRDAAALVDLLDGYARDVAGGGKPLEAEVKQGLVQALRQRQPQAFSVMAWAEEEGSASAPYAGVAVGLVNCFEGFSTFACKPLVNVHDVVVLPAWRGHRIAQRMLQEVETLARGRGACKLTLEVLSGNRAAIQAYEREGFAAYALDPRMGSAQFFQKLLLD</sequence>